<organism evidence="1">
    <name type="scientific">Peduovirinae sp. ctjOQ18</name>
    <dbReference type="NCBI Taxonomy" id="2825161"/>
    <lineage>
        <taxon>Viruses</taxon>
        <taxon>Duplodnaviria</taxon>
        <taxon>Heunggongvirae</taxon>
        <taxon>Uroviricota</taxon>
        <taxon>Caudoviricetes</taxon>
        <taxon>Peduoviridae</taxon>
    </lineage>
</organism>
<protein>
    <submittedName>
        <fullName evidence="1">Head completion protein</fullName>
    </submittedName>
</protein>
<name>A0A8S5P261_9CAUD</name>
<evidence type="ECO:0000313" key="1">
    <source>
        <dbReference type="EMBL" id="DAE00539.1"/>
    </source>
</evidence>
<dbReference type="Pfam" id="PF05926">
    <property type="entry name" value="Phage_GPL"/>
    <property type="match status" value="1"/>
</dbReference>
<accession>A0A8S5P261</accession>
<dbReference type="InterPro" id="IPR009225">
    <property type="entry name" value="Phage_head_completion_GpL"/>
</dbReference>
<reference evidence="1" key="1">
    <citation type="journal article" date="2021" name="Proc. Natl. Acad. Sci. U.S.A.">
        <title>A Catalog of Tens of Thousands of Viruses from Human Metagenomes Reveals Hidden Associations with Chronic Diseases.</title>
        <authorList>
            <person name="Tisza M.J."/>
            <person name="Buck C.B."/>
        </authorList>
    </citation>
    <scope>NUCLEOTIDE SEQUENCE</scope>
    <source>
        <strain evidence="1">CtjOQ18</strain>
    </source>
</reference>
<proteinExistence type="predicted"/>
<dbReference type="EMBL" id="BK015304">
    <property type="protein sequence ID" value="DAE00539.1"/>
    <property type="molecule type" value="Genomic_DNA"/>
</dbReference>
<dbReference type="GO" id="GO:0019069">
    <property type="term" value="P:viral capsid assembly"/>
    <property type="evidence" value="ECO:0007669"/>
    <property type="project" value="InterPro"/>
</dbReference>
<sequence>MRATHDVLCAVDSGQPAFFGGAMFSGNPINYNDEPLTNNGFWPDLNLKDFQAARAIPPDMDAGTVGQALLAAVTEVNAGLASVEEKHRAAGHATAASVPGVSLGGINGLCAQYTKAVFARAKADLLGEFATIGRRDTHPGQESEETRAGLLAESSVTIRLIKGLKRVTVSKV</sequence>